<dbReference type="RefSeq" id="WP_379812029.1">
    <property type="nucleotide sequence ID" value="NZ_JBHUPC010000013.1"/>
</dbReference>
<sequence>MKKIFLSLVVIAAVFTVSCDRDFNTLGSDIVGDGHYEFDRYEVQNLSAYTVKTGAVQSNNLVINSLGVYSDPAFGETISSFVTQLELPISNPDFGIDVTFDSVNDSVYLYVPYFSRQTATGLGIEANTYELDSIYGDLNGSFDLKIYENGYYLSDFDSQDPTVRQRYYSNQKGLISSSIQGGLLNNSSNTAENTQFKFSKEEIIIYETDGEGNYVDAEGNVVLDNTQRVIKERLAPGMWINLDKATFQTKIIQASSSNLINNNVFKEYFKGLFFDVASNGGSSPLAQLDFSKGYVAIQYHSKNEIGGESRKNIIKLNLKGNTVNFFENSFSQDYQSVLDLPFGVNQDFLHVKGGNGSVALIDLFGPVNPETNVPFELEELRSNNWLINEALLIFSIKNNGQKNPKRIFVYDADNNAVLLDYIYDGTTATDSKNNKYIHDGFLKVNSNGEALQFVVRIKNHIDKIVNNDDVLSNKNVRLGVSVTENINISALANVFEVDPLNGLEKLPAASVMNPLGTVLYGNTSAIADDKKMKLEIYYTKPN</sequence>
<comment type="caution">
    <text evidence="1">The sequence shown here is derived from an EMBL/GenBank/DDBJ whole genome shotgun (WGS) entry which is preliminary data.</text>
</comment>
<gene>
    <name evidence="1" type="ORF">ACFS5J_10185</name>
</gene>
<dbReference type="InterPro" id="IPR025366">
    <property type="entry name" value="DUF4270"/>
</dbReference>
<protein>
    <submittedName>
        <fullName evidence="1">DUF4270 domain-containing protein</fullName>
    </submittedName>
</protein>
<proteinExistence type="predicted"/>
<dbReference type="Pfam" id="PF14092">
    <property type="entry name" value="DUF4270"/>
    <property type="match status" value="1"/>
</dbReference>
<evidence type="ECO:0000313" key="1">
    <source>
        <dbReference type="EMBL" id="MFD2892379.1"/>
    </source>
</evidence>
<dbReference type="Proteomes" id="UP001597534">
    <property type="component" value="Unassembled WGS sequence"/>
</dbReference>
<keyword evidence="2" id="KW-1185">Reference proteome</keyword>
<reference evidence="2" key="1">
    <citation type="journal article" date="2019" name="Int. J. Syst. Evol. Microbiol.">
        <title>The Global Catalogue of Microorganisms (GCM) 10K type strain sequencing project: providing services to taxonomists for standard genome sequencing and annotation.</title>
        <authorList>
            <consortium name="The Broad Institute Genomics Platform"/>
            <consortium name="The Broad Institute Genome Sequencing Center for Infectious Disease"/>
            <person name="Wu L."/>
            <person name="Ma J."/>
        </authorList>
    </citation>
    <scope>NUCLEOTIDE SEQUENCE [LARGE SCALE GENOMIC DNA]</scope>
    <source>
        <strain evidence="2">KCTC 22671</strain>
    </source>
</reference>
<accession>A0ABW5YMZ0</accession>
<evidence type="ECO:0000313" key="2">
    <source>
        <dbReference type="Proteomes" id="UP001597534"/>
    </source>
</evidence>
<dbReference type="EMBL" id="JBHUPC010000013">
    <property type="protein sequence ID" value="MFD2892379.1"/>
    <property type="molecule type" value="Genomic_DNA"/>
</dbReference>
<name>A0ABW5YMZ0_9FLAO</name>
<dbReference type="PROSITE" id="PS51257">
    <property type="entry name" value="PROKAR_LIPOPROTEIN"/>
    <property type="match status" value="1"/>
</dbReference>
<organism evidence="1 2">
    <name type="scientific">Flavobacterium chuncheonense</name>
    <dbReference type="NCBI Taxonomy" id="2026653"/>
    <lineage>
        <taxon>Bacteria</taxon>
        <taxon>Pseudomonadati</taxon>
        <taxon>Bacteroidota</taxon>
        <taxon>Flavobacteriia</taxon>
        <taxon>Flavobacteriales</taxon>
        <taxon>Flavobacteriaceae</taxon>
        <taxon>Flavobacterium</taxon>
    </lineage>
</organism>